<evidence type="ECO:0000259" key="15">
    <source>
        <dbReference type="Pfam" id="PF12770"/>
    </source>
</evidence>
<keyword evidence="4" id="KW-0288">FMN</keyword>
<proteinExistence type="predicted"/>
<comment type="pathway">
    <text evidence="1">Cofactor biosynthesis; FAD biosynthesis; FAD from FMN: step 1/1.</text>
</comment>
<evidence type="ECO:0000256" key="11">
    <source>
        <dbReference type="ARBA" id="ARBA00031871"/>
    </source>
</evidence>
<keyword evidence="8" id="KW-0274">FAD</keyword>
<evidence type="ECO:0000256" key="7">
    <source>
        <dbReference type="ARBA" id="ARBA00022741"/>
    </source>
</evidence>
<dbReference type="SUPFAM" id="SSF81901">
    <property type="entry name" value="HCP-like"/>
    <property type="match status" value="2"/>
</dbReference>
<name>A0A0C9VDX7_9AGAM</name>
<dbReference type="SUPFAM" id="SSF48452">
    <property type="entry name" value="TPR-like"/>
    <property type="match status" value="1"/>
</dbReference>
<keyword evidence="5" id="KW-0808">Transferase</keyword>
<dbReference type="Proteomes" id="UP000053820">
    <property type="component" value="Unassembled WGS sequence"/>
</dbReference>
<dbReference type="HOGENOM" id="CLU_230827_0_0_1"/>
<keyword evidence="3" id="KW-0285">Flavoprotein</keyword>
<dbReference type="InterPro" id="IPR011990">
    <property type="entry name" value="TPR-like_helical_dom_sf"/>
</dbReference>
<feature type="compositionally biased region" description="Polar residues" evidence="13">
    <location>
        <begin position="1644"/>
        <end position="1655"/>
    </location>
</feature>
<dbReference type="CDD" id="cd23948">
    <property type="entry name" value="FAD_synthase"/>
    <property type="match status" value="1"/>
</dbReference>
<feature type="domain" description="Phosphoadenosine phosphosulphate reductase" evidence="14">
    <location>
        <begin position="128"/>
        <end position="326"/>
    </location>
</feature>
<keyword evidence="6" id="KW-0548">Nucleotidyltransferase</keyword>
<dbReference type="Pfam" id="PF12770">
    <property type="entry name" value="CHAT"/>
    <property type="match status" value="1"/>
</dbReference>
<keyword evidence="9" id="KW-0067">ATP-binding</keyword>
<evidence type="ECO:0000256" key="5">
    <source>
        <dbReference type="ARBA" id="ARBA00022679"/>
    </source>
</evidence>
<evidence type="ECO:0000256" key="8">
    <source>
        <dbReference type="ARBA" id="ARBA00022827"/>
    </source>
</evidence>
<evidence type="ECO:0000256" key="2">
    <source>
        <dbReference type="ARBA" id="ARBA00012393"/>
    </source>
</evidence>
<evidence type="ECO:0000256" key="9">
    <source>
        <dbReference type="ARBA" id="ARBA00022840"/>
    </source>
</evidence>
<reference evidence="16 17" key="1">
    <citation type="submission" date="2014-04" db="EMBL/GenBank/DDBJ databases">
        <title>Evolutionary Origins and Diversification of the Mycorrhizal Mutualists.</title>
        <authorList>
            <consortium name="DOE Joint Genome Institute"/>
            <consortium name="Mycorrhizal Genomics Consortium"/>
            <person name="Kohler A."/>
            <person name="Kuo A."/>
            <person name="Nagy L.G."/>
            <person name="Floudas D."/>
            <person name="Copeland A."/>
            <person name="Barry K.W."/>
            <person name="Cichocki N."/>
            <person name="Veneault-Fourrey C."/>
            <person name="LaButti K."/>
            <person name="Lindquist E.A."/>
            <person name="Lipzen A."/>
            <person name="Lundell T."/>
            <person name="Morin E."/>
            <person name="Murat C."/>
            <person name="Riley R."/>
            <person name="Ohm R."/>
            <person name="Sun H."/>
            <person name="Tunlid A."/>
            <person name="Henrissat B."/>
            <person name="Grigoriev I.V."/>
            <person name="Hibbett D.S."/>
            <person name="Martin F."/>
        </authorList>
    </citation>
    <scope>NUCLEOTIDE SEQUENCE [LARGE SCALE GENOMIC DNA]</scope>
    <source>
        <strain evidence="16 17">MD-312</strain>
    </source>
</reference>
<accession>A0A0C9VDX7</accession>
<dbReference type="Gene3D" id="1.25.40.10">
    <property type="entry name" value="Tetratricopeptide repeat domain"/>
    <property type="match status" value="5"/>
</dbReference>
<evidence type="ECO:0000256" key="12">
    <source>
        <dbReference type="ARBA" id="ARBA00049494"/>
    </source>
</evidence>
<dbReference type="InterPro" id="IPR024983">
    <property type="entry name" value="CHAT_dom"/>
</dbReference>
<dbReference type="Gene3D" id="3.40.50.620">
    <property type="entry name" value="HUPs"/>
    <property type="match status" value="1"/>
</dbReference>
<dbReference type="SUPFAM" id="SSF52402">
    <property type="entry name" value="Adenine nucleotide alpha hydrolases-like"/>
    <property type="match status" value="1"/>
</dbReference>
<dbReference type="EMBL" id="KN839850">
    <property type="protein sequence ID" value="KIJ63684.1"/>
    <property type="molecule type" value="Genomic_DNA"/>
</dbReference>
<evidence type="ECO:0000259" key="14">
    <source>
        <dbReference type="Pfam" id="PF01507"/>
    </source>
</evidence>
<evidence type="ECO:0000256" key="4">
    <source>
        <dbReference type="ARBA" id="ARBA00022643"/>
    </source>
</evidence>
<gene>
    <name evidence="16" type="ORF">HYDPIDRAFT_41081</name>
</gene>
<evidence type="ECO:0000256" key="1">
    <source>
        <dbReference type="ARBA" id="ARBA00004726"/>
    </source>
</evidence>
<evidence type="ECO:0000256" key="6">
    <source>
        <dbReference type="ARBA" id="ARBA00022695"/>
    </source>
</evidence>
<feature type="region of interest" description="Disordered" evidence="13">
    <location>
        <begin position="1644"/>
        <end position="1663"/>
    </location>
</feature>
<evidence type="ECO:0000256" key="13">
    <source>
        <dbReference type="SAM" id="MobiDB-lite"/>
    </source>
</evidence>
<evidence type="ECO:0000256" key="10">
    <source>
        <dbReference type="ARBA" id="ARBA00031145"/>
    </source>
</evidence>
<dbReference type="InterPro" id="IPR002500">
    <property type="entry name" value="PAPS_reduct_dom"/>
</dbReference>
<comment type="catalytic activity">
    <reaction evidence="12">
        <text>FMN + ATP + H(+) = FAD + diphosphate</text>
        <dbReference type="Rhea" id="RHEA:17237"/>
        <dbReference type="ChEBI" id="CHEBI:15378"/>
        <dbReference type="ChEBI" id="CHEBI:30616"/>
        <dbReference type="ChEBI" id="CHEBI:33019"/>
        <dbReference type="ChEBI" id="CHEBI:57692"/>
        <dbReference type="ChEBI" id="CHEBI:58210"/>
        <dbReference type="EC" id="2.7.7.2"/>
    </reaction>
</comment>
<organism evidence="16 17">
    <name type="scientific">Hydnomerulius pinastri MD-312</name>
    <dbReference type="NCBI Taxonomy" id="994086"/>
    <lineage>
        <taxon>Eukaryota</taxon>
        <taxon>Fungi</taxon>
        <taxon>Dikarya</taxon>
        <taxon>Basidiomycota</taxon>
        <taxon>Agaricomycotina</taxon>
        <taxon>Agaricomycetes</taxon>
        <taxon>Agaricomycetidae</taxon>
        <taxon>Boletales</taxon>
        <taxon>Boletales incertae sedis</taxon>
        <taxon>Leucogyrophana</taxon>
    </lineage>
</organism>
<dbReference type="Pfam" id="PF01507">
    <property type="entry name" value="PAPS_reduct"/>
    <property type="match status" value="1"/>
</dbReference>
<keyword evidence="7" id="KW-0547">Nucleotide-binding</keyword>
<protein>
    <recommendedName>
        <fullName evidence="2">FAD synthase</fullName>
        <ecNumber evidence="2">2.7.7.2</ecNumber>
    </recommendedName>
    <alternativeName>
        <fullName evidence="10">FAD pyrophosphorylase</fullName>
    </alternativeName>
    <alternativeName>
        <fullName evidence="11">FMN adenylyltransferase</fullName>
    </alternativeName>
</protein>
<evidence type="ECO:0000256" key="3">
    <source>
        <dbReference type="ARBA" id="ARBA00022630"/>
    </source>
</evidence>
<keyword evidence="17" id="KW-1185">Reference proteome</keyword>
<evidence type="ECO:0000313" key="17">
    <source>
        <dbReference type="Proteomes" id="UP000053820"/>
    </source>
</evidence>
<sequence length="2235" mass="247791">MLRSVVVDNGSYLYEIKVWRQGCRMYRFPPSLLSHTSSLLHESSRFLTAIAYNQLPRRLLGFRENAVQHRPQRWASLKSKANMKPMERQKVSAEVYNLAQSGKPIANRVKEALDVIEDALNSYTPNRVSISFNGGKDCTVLLHLYAAALARRSPPSTGPIPSVYIPVPSPFAELENFITESKLAYDLDLFTCTAPSEVPLPVESVTPGIATPNGLQQSNGYIGSAAVARPVGKARGGEGMRRALQMYKEKYPQIEAILIGTRRSDPHGASLAYKNKTDAGWPSFERINPIINWSYSDVWTFLRGLDVPYCSLYDQGYTSLGSTYNTFPNPALIIPNTAAPDMFPSSVTVVANDPSAMCLAEMPPVARQPKVAEGGNLGEFTVIANDPERTCAAEPSMEPPEPNPDALSDDPLGSFRVIVNDPNTMCLAESRPLNGNGHAKPSAARYRPAYELTDGSLERAGRVSGAALPGMQEGASSSSDILLLHVVDGTGLSVPSGRLPAGFYVSVQIEPEGRRWRTLSNLPTVDNVVEWNAGVYLPRCVTKVHLSVYAAFELGRQLGRGELVCGVTVDLKNLIQLHETPATIAFPILYEDSPKPALRVNLRPDSSDGVEGGFHEVRSESGNHITDITDLGHALLGKFSQSKDPLLLQQATAYFAEALDKHLQGHPDREAALSNLANSLYAGVKDSADGDLDTPISMLQEVLSRRSEGDQDRPLTLLSLGQALLCRFQRLKNVSDLWESVAIYTRLSEELPPGSFFRRAATPEHNLIVKQCLMLPTDPSDQGIACLRTVSELCPEDHPQRPLLLNNLAIQLHTRGRENEQGSDLDEAVELRRIALKLCPPGHPWHVICLNNLAFSIRVRFQRRGSVVDLDETIVLHRGVLQSRPVGHVGRAVTLSNLTTLLSVRYDQRHDDADMEETIQSHRDLLDLLPASHQQRPILLDNLAAMLYNRFQKHGMIKDVDDAIDLLREMLQDSTSADHPTYSKALLHVATILLVRYNIKGDPRDLEDAVEYCQRAADSLTHEHPERLTALAGLAQVLSLRSQLPQSQGIRNDIEKAVSHYREALQLCPVDHPKRSFVTAELGATLFTRFQLFSCPGDLDEAISFYQHGLHSHTSLTLNNTVSPLNLAVAFRVRYEYRSDHHDLAVAIHWLLHAVTLTPSGHRKRPSLLNSLGEMFRLRYQHQGDPHDLDLAFQYHHEALELLPVGHTDRIRFTLDQADAFLTSVELRGSLDDLNQCIYSLRSVQSLCPPGNRWRTRLLKTLGTALYGRFEQLGDSCDVEGAIDCCTDALHICAIEHPDHAIILTQLGLALGSRFNLRSNMDDLRQSVQFLRTANRLHPLGHIHHARALNSLALMLHTQFEARGEERDLDEAIGYYDQLLEPHHHGGGGVVYPLLLLNLGAALRSRFELRGDIKDLEKAIICTKQSLDLRPTGHFERTRSLANMAALLRARFQQTGDRKDLDDAVEYDRAVLDLRPLGHTAHPIAQYNLGVALLSRFLLVEDDDDINEAVHHLLSAAQLYPERHSDSTMAFSNLAYALSTRFTATGCSDDLDRAIIYHRKALELRPAGHNDRPTSLYGLGNSLRSRFFLLRRHVDLDEAIKSHSEALSLRPLGHSDRPDSLAELAATLVVHFDEAIEDPAVTFKSTSNETHNPPHSTGGLRDGIRGGIDGLQEALEYLYAALESYPASHFAHHRADQSPANLVKALEHLKTASLMDYGSLPSRFQSGLQWIKCAEQTEDDSVIDAYKASLQLLDLHLTSRPSVVSRHQATKKYPLSLAVDAAACAISKGDLCTAVELLEQGRALLWTQMARFRTPLADLSKSSQRGRDLAEHITRLNTMLDRTSSGIAPDGRSRSMADEDARRYRELISEWQSVIKQIREVDGFSRFLLAPRFEDLREAAREGPVIIINSSRFTLGAIIVSYTTPTPLYVPLGDLDPAEVNELCGDLQAMKKSHNQRQLVILLRRLWNIIVEPVVKVLQDDLGILVGSRIWWCPTSWLVSMPLHAAGPYSPGKKNLDQFYISSYTSTLAALIRSRKGLRRAPYAPSFLAIGQEEGLPGVAAEAGLVRGLVPDSAAFSSVSGEETTRDSVLAALHQHRWVHIACHGEPDPNQPYLSNFIMRDKPLTLLDIIEADVPEHEFAFLSACHTAQGDDSTPDEVIHLAAGLQFSGFKSVVSTLWAVDDGLAHRIVSSFYTNLFADGDWDCTEAARALYRASRMNNSDVPLDQRIVFIHIGA</sequence>
<dbReference type="EC" id="2.7.7.2" evidence="2"/>
<feature type="domain" description="CHAT" evidence="15">
    <location>
        <begin position="1962"/>
        <end position="2215"/>
    </location>
</feature>
<dbReference type="GO" id="GO:0006747">
    <property type="term" value="P:FAD biosynthetic process"/>
    <property type="evidence" value="ECO:0007669"/>
    <property type="project" value="TreeGrafter"/>
</dbReference>
<dbReference type="PANTHER" id="PTHR23293:SF9">
    <property type="entry name" value="FAD SYNTHASE"/>
    <property type="match status" value="1"/>
</dbReference>
<evidence type="ECO:0000313" key="16">
    <source>
        <dbReference type="EMBL" id="KIJ63684.1"/>
    </source>
</evidence>
<dbReference type="InterPro" id="IPR014729">
    <property type="entry name" value="Rossmann-like_a/b/a_fold"/>
</dbReference>
<dbReference type="GO" id="GO:0005524">
    <property type="term" value="F:ATP binding"/>
    <property type="evidence" value="ECO:0007669"/>
    <property type="project" value="UniProtKB-KW"/>
</dbReference>
<dbReference type="OrthoDB" id="270728at2759"/>
<dbReference type="GO" id="GO:0003919">
    <property type="term" value="F:FMN adenylyltransferase activity"/>
    <property type="evidence" value="ECO:0007669"/>
    <property type="project" value="UniProtKB-EC"/>
</dbReference>
<dbReference type="PANTHER" id="PTHR23293">
    <property type="entry name" value="FAD SYNTHETASE-RELATED FMN ADENYLYLTRANSFERASE"/>
    <property type="match status" value="1"/>
</dbReference>